<sequence length="106" mass="12251">MVSTFSTISYRVQSPLPVPSPFIFVTLCYSPNEIPNFRERADSYHMEQPTSQAPWLILPWLSNFLWRSLTSKALISPAPSIFQRKTEDDETSSSVLLLEKERTGWR</sequence>
<name>A0A834UEY3_VESPE</name>
<evidence type="ECO:0000313" key="1">
    <source>
        <dbReference type="EMBL" id="KAF7434870.1"/>
    </source>
</evidence>
<evidence type="ECO:0000313" key="2">
    <source>
        <dbReference type="Proteomes" id="UP000600918"/>
    </source>
</evidence>
<dbReference type="Proteomes" id="UP000600918">
    <property type="component" value="Unassembled WGS sequence"/>
</dbReference>
<organism evidence="1 2">
    <name type="scientific">Vespula pensylvanica</name>
    <name type="common">Western yellow jacket</name>
    <name type="synonym">Wasp</name>
    <dbReference type="NCBI Taxonomy" id="30213"/>
    <lineage>
        <taxon>Eukaryota</taxon>
        <taxon>Metazoa</taxon>
        <taxon>Ecdysozoa</taxon>
        <taxon>Arthropoda</taxon>
        <taxon>Hexapoda</taxon>
        <taxon>Insecta</taxon>
        <taxon>Pterygota</taxon>
        <taxon>Neoptera</taxon>
        <taxon>Endopterygota</taxon>
        <taxon>Hymenoptera</taxon>
        <taxon>Apocrita</taxon>
        <taxon>Aculeata</taxon>
        <taxon>Vespoidea</taxon>
        <taxon>Vespidae</taxon>
        <taxon>Vespinae</taxon>
        <taxon>Vespula</taxon>
    </lineage>
</organism>
<dbReference type="EMBL" id="JACSDY010000002">
    <property type="protein sequence ID" value="KAF7434870.1"/>
    <property type="molecule type" value="Genomic_DNA"/>
</dbReference>
<gene>
    <name evidence="1" type="ORF">H0235_003061</name>
</gene>
<protein>
    <submittedName>
        <fullName evidence="1">Uncharacterized protein</fullName>
    </submittedName>
</protein>
<keyword evidence="2" id="KW-1185">Reference proteome</keyword>
<comment type="caution">
    <text evidence="1">The sequence shown here is derived from an EMBL/GenBank/DDBJ whole genome shotgun (WGS) entry which is preliminary data.</text>
</comment>
<dbReference type="AlphaFoldDB" id="A0A834UEY3"/>
<accession>A0A834UEY3</accession>
<reference evidence="1" key="1">
    <citation type="journal article" date="2020" name="G3 (Bethesda)">
        <title>High-Quality Assemblies for Three Invasive Social Wasps from the &lt;i&gt;Vespula&lt;/i&gt; Genus.</title>
        <authorList>
            <person name="Harrop T.W.R."/>
            <person name="Guhlin J."/>
            <person name="McLaughlin G.M."/>
            <person name="Permina E."/>
            <person name="Stockwell P."/>
            <person name="Gilligan J."/>
            <person name="Le Lec M.F."/>
            <person name="Gruber M.A.M."/>
            <person name="Quinn O."/>
            <person name="Lovegrove M."/>
            <person name="Duncan E.J."/>
            <person name="Remnant E.J."/>
            <person name="Van Eeckhoven J."/>
            <person name="Graham B."/>
            <person name="Knapp R.A."/>
            <person name="Langford K.W."/>
            <person name="Kronenberg Z."/>
            <person name="Press M.O."/>
            <person name="Eacker S.M."/>
            <person name="Wilson-Rankin E.E."/>
            <person name="Purcell J."/>
            <person name="Lester P.J."/>
            <person name="Dearden P.K."/>
        </authorList>
    </citation>
    <scope>NUCLEOTIDE SEQUENCE</scope>
    <source>
        <strain evidence="1">Volc-1</strain>
    </source>
</reference>
<proteinExistence type="predicted"/>